<sequence length="110" mass="12792">MKIEAAPLHQILSVDILATTTQCGQFLDSKKILRQSKLIANYPKKNNFRNNHVKVYEPKVQSKHETFIAFFLKFNFEFHVPHEILFLKVNLLNSLCNFLTSTDTDSTKHN</sequence>
<dbReference type="AlphaFoldDB" id="A0A1J1HQJ2"/>
<reference evidence="1 2" key="1">
    <citation type="submission" date="2015-04" db="EMBL/GenBank/DDBJ databases">
        <authorList>
            <person name="Syromyatnikov M.Y."/>
            <person name="Popov V.N."/>
        </authorList>
    </citation>
    <scope>NUCLEOTIDE SEQUENCE [LARGE SCALE GENOMIC DNA]</scope>
</reference>
<organism evidence="1 2">
    <name type="scientific">Clunio marinus</name>
    <dbReference type="NCBI Taxonomy" id="568069"/>
    <lineage>
        <taxon>Eukaryota</taxon>
        <taxon>Metazoa</taxon>
        <taxon>Ecdysozoa</taxon>
        <taxon>Arthropoda</taxon>
        <taxon>Hexapoda</taxon>
        <taxon>Insecta</taxon>
        <taxon>Pterygota</taxon>
        <taxon>Neoptera</taxon>
        <taxon>Endopterygota</taxon>
        <taxon>Diptera</taxon>
        <taxon>Nematocera</taxon>
        <taxon>Chironomoidea</taxon>
        <taxon>Chironomidae</taxon>
        <taxon>Clunio</taxon>
    </lineage>
</organism>
<accession>A0A1J1HQJ2</accession>
<gene>
    <name evidence="1" type="ORF">CLUMA_CG004045</name>
</gene>
<proteinExistence type="predicted"/>
<evidence type="ECO:0000313" key="2">
    <source>
        <dbReference type="Proteomes" id="UP000183832"/>
    </source>
</evidence>
<name>A0A1J1HQJ2_9DIPT</name>
<protein>
    <submittedName>
        <fullName evidence="1">CLUMA_CG004045, isoform A</fullName>
    </submittedName>
</protein>
<dbReference type="Proteomes" id="UP000183832">
    <property type="component" value="Unassembled WGS sequence"/>
</dbReference>
<keyword evidence="2" id="KW-1185">Reference proteome</keyword>
<evidence type="ECO:0000313" key="1">
    <source>
        <dbReference type="EMBL" id="CRK90309.1"/>
    </source>
</evidence>
<dbReference type="EMBL" id="CVRI01000018">
    <property type="protein sequence ID" value="CRK90309.1"/>
    <property type="molecule type" value="Genomic_DNA"/>
</dbReference>